<dbReference type="RefSeq" id="WP_085009060.1">
    <property type="nucleotide sequence ID" value="NZ_NAAD01000002.1"/>
</dbReference>
<feature type="transmembrane region" description="Helical" evidence="9">
    <location>
        <begin position="173"/>
        <end position="192"/>
    </location>
</feature>
<feature type="transmembrane region" description="Helical" evidence="9">
    <location>
        <begin position="6"/>
        <end position="25"/>
    </location>
</feature>
<keyword evidence="9" id="KW-0472">Membrane</keyword>
<dbReference type="OrthoDB" id="5400993at2"/>
<dbReference type="InterPro" id="IPR036890">
    <property type="entry name" value="HATPase_C_sf"/>
</dbReference>
<evidence type="ECO:0000256" key="9">
    <source>
        <dbReference type="SAM" id="Phobius"/>
    </source>
</evidence>
<feature type="transmembrane region" description="Helical" evidence="9">
    <location>
        <begin position="74"/>
        <end position="96"/>
    </location>
</feature>
<keyword evidence="8" id="KW-0902">Two-component regulatory system</keyword>
<evidence type="ECO:0000259" key="10">
    <source>
        <dbReference type="PROSITE" id="PS50109"/>
    </source>
</evidence>
<dbReference type="SUPFAM" id="SSF47384">
    <property type="entry name" value="Homodimeric domain of signal transducing histidine kinase"/>
    <property type="match status" value="1"/>
</dbReference>
<keyword evidence="7" id="KW-0067">ATP-binding</keyword>
<evidence type="ECO:0000256" key="5">
    <source>
        <dbReference type="ARBA" id="ARBA00022741"/>
    </source>
</evidence>
<evidence type="ECO:0000256" key="4">
    <source>
        <dbReference type="ARBA" id="ARBA00022679"/>
    </source>
</evidence>
<dbReference type="Gene3D" id="3.30.565.10">
    <property type="entry name" value="Histidine kinase-like ATPase, C-terminal domain"/>
    <property type="match status" value="1"/>
</dbReference>
<evidence type="ECO:0000256" key="1">
    <source>
        <dbReference type="ARBA" id="ARBA00000085"/>
    </source>
</evidence>
<comment type="catalytic activity">
    <reaction evidence="1">
        <text>ATP + protein L-histidine = ADP + protein N-phospho-L-histidine.</text>
        <dbReference type="EC" id="2.7.13.3"/>
    </reaction>
</comment>
<keyword evidence="9" id="KW-0812">Transmembrane</keyword>
<reference evidence="11 12" key="1">
    <citation type="submission" date="2017-03" db="EMBL/GenBank/DDBJ databases">
        <title>Genome sequence of Geothermobacter sp. EPR-M, Deep-Sea Iron Reducer.</title>
        <authorList>
            <person name="Tully B."/>
            <person name="Savalia P."/>
            <person name="Abuyen K."/>
            <person name="Baughan C."/>
            <person name="Romero E."/>
            <person name="Ronkowski C."/>
            <person name="Torres B."/>
            <person name="Tremblay J."/>
            <person name="Trujillo A."/>
            <person name="Tyler M."/>
            <person name="Perez-Rodriguez I."/>
            <person name="Amend J."/>
        </authorList>
    </citation>
    <scope>NUCLEOTIDE SEQUENCE [LARGE SCALE GENOMIC DNA]</scope>
    <source>
        <strain evidence="11 12">EPR-M</strain>
    </source>
</reference>
<evidence type="ECO:0000256" key="3">
    <source>
        <dbReference type="ARBA" id="ARBA00022553"/>
    </source>
</evidence>
<dbReference type="Pfam" id="PF02518">
    <property type="entry name" value="HATPase_c"/>
    <property type="match status" value="1"/>
</dbReference>
<protein>
    <recommendedName>
        <fullName evidence="2">histidine kinase</fullName>
        <ecNumber evidence="2">2.7.13.3</ecNumber>
    </recommendedName>
</protein>
<keyword evidence="3" id="KW-0597">Phosphoprotein</keyword>
<dbReference type="PANTHER" id="PTHR43065">
    <property type="entry name" value="SENSOR HISTIDINE KINASE"/>
    <property type="match status" value="1"/>
</dbReference>
<dbReference type="Pfam" id="PF00512">
    <property type="entry name" value="HisKA"/>
    <property type="match status" value="1"/>
</dbReference>
<dbReference type="Proteomes" id="UP000193136">
    <property type="component" value="Unassembled WGS sequence"/>
</dbReference>
<dbReference type="InterPro" id="IPR004358">
    <property type="entry name" value="Sig_transdc_His_kin-like_C"/>
</dbReference>
<gene>
    <name evidence="11" type="ORF">B5V00_02135</name>
</gene>
<dbReference type="Gene3D" id="1.10.287.130">
    <property type="match status" value="1"/>
</dbReference>
<feature type="transmembrane region" description="Helical" evidence="9">
    <location>
        <begin position="142"/>
        <end position="161"/>
    </location>
</feature>
<dbReference type="PRINTS" id="PR00344">
    <property type="entry name" value="BCTRLSENSOR"/>
</dbReference>
<dbReference type="PANTHER" id="PTHR43065:SF10">
    <property type="entry name" value="PEROXIDE STRESS-ACTIVATED HISTIDINE KINASE MAK3"/>
    <property type="match status" value="1"/>
</dbReference>
<keyword evidence="6" id="KW-0418">Kinase</keyword>
<accession>A0A1X0YCH3</accession>
<proteinExistence type="predicted"/>
<organism evidence="11 12">
    <name type="scientific">Geothermobacter hydrogeniphilus</name>
    <dbReference type="NCBI Taxonomy" id="1969733"/>
    <lineage>
        <taxon>Bacteria</taxon>
        <taxon>Pseudomonadati</taxon>
        <taxon>Thermodesulfobacteriota</taxon>
        <taxon>Desulfuromonadia</taxon>
        <taxon>Desulfuromonadales</taxon>
        <taxon>Geothermobacteraceae</taxon>
        <taxon>Geothermobacter</taxon>
    </lineage>
</organism>
<evidence type="ECO:0000256" key="6">
    <source>
        <dbReference type="ARBA" id="ARBA00022777"/>
    </source>
</evidence>
<keyword evidence="9" id="KW-1133">Transmembrane helix</keyword>
<dbReference type="EMBL" id="NAAD01000002">
    <property type="protein sequence ID" value="ORJ62878.1"/>
    <property type="molecule type" value="Genomic_DNA"/>
</dbReference>
<dbReference type="STRING" id="1969733.B5V00_02135"/>
<dbReference type="GO" id="GO:0000155">
    <property type="term" value="F:phosphorelay sensor kinase activity"/>
    <property type="evidence" value="ECO:0007669"/>
    <property type="project" value="InterPro"/>
</dbReference>
<evidence type="ECO:0000256" key="2">
    <source>
        <dbReference type="ARBA" id="ARBA00012438"/>
    </source>
</evidence>
<feature type="domain" description="Histidine kinase" evidence="10">
    <location>
        <begin position="254"/>
        <end position="464"/>
    </location>
</feature>
<dbReference type="EC" id="2.7.13.3" evidence="2"/>
<evidence type="ECO:0000313" key="12">
    <source>
        <dbReference type="Proteomes" id="UP000193136"/>
    </source>
</evidence>
<dbReference type="InterPro" id="IPR036097">
    <property type="entry name" value="HisK_dim/P_sf"/>
</dbReference>
<dbReference type="AlphaFoldDB" id="A0A1X0YCH3"/>
<dbReference type="GO" id="GO:0005524">
    <property type="term" value="F:ATP binding"/>
    <property type="evidence" value="ECO:0007669"/>
    <property type="project" value="UniProtKB-KW"/>
</dbReference>
<dbReference type="InterPro" id="IPR003661">
    <property type="entry name" value="HisK_dim/P_dom"/>
</dbReference>
<evidence type="ECO:0000313" key="11">
    <source>
        <dbReference type="EMBL" id="ORJ62878.1"/>
    </source>
</evidence>
<dbReference type="SMART" id="SM00388">
    <property type="entry name" value="HisKA"/>
    <property type="match status" value="1"/>
</dbReference>
<keyword evidence="12" id="KW-1185">Reference proteome</keyword>
<feature type="transmembrane region" description="Helical" evidence="9">
    <location>
        <begin position="37"/>
        <end position="54"/>
    </location>
</feature>
<evidence type="ECO:0000256" key="7">
    <source>
        <dbReference type="ARBA" id="ARBA00022840"/>
    </source>
</evidence>
<sequence>MNAEAGYFILYLFYGLVFFMIGASITSRNLRASDLKVAEFFWVFALFAYLHGLNEWFELFIRENPDFIQGPMSAYLLSGRILLLGGSFGLLFWFGLELLLWNSRSRKLWMLIVFLVAMVGLGPIVIGYFQRGYAHFDLYLRNFIGFPGAVLSGVGLIKYSSSVESLSRRGAKNLAYAGYAILLYGFFTGIFPSGWNLGGVPIEFFRACAALLILFGITRALQIFDVERRAKIQAQLKRFTQSEKLVALGKLSAGIAHEINNPLAKVLLNVEMLEKDLNREGRFDTTRQTRIDAIKRNLERAAKIAGELLFFSHNRETEFVAFSLNEVVHKTFQLIGSRQDLYDFEFEPGEIPKIQGVPWKIEEVLLNLLMNAMEASEPGGGIKVRTRVEQGMVVCTIEDQGSGISEKDLNFVMDPFFTTKEIGKGTGLGLAICFGIMELHGGEVLISSREGEGTTVRLQFPCGEE</sequence>
<comment type="caution">
    <text evidence="11">The sequence shown here is derived from an EMBL/GenBank/DDBJ whole genome shotgun (WGS) entry which is preliminary data.</text>
</comment>
<dbReference type="CDD" id="cd00075">
    <property type="entry name" value="HATPase"/>
    <property type="match status" value="1"/>
</dbReference>
<evidence type="ECO:0000256" key="8">
    <source>
        <dbReference type="ARBA" id="ARBA00023012"/>
    </source>
</evidence>
<name>A0A1X0YCH3_9BACT</name>
<keyword evidence="4" id="KW-0808">Transferase</keyword>
<dbReference type="InterPro" id="IPR005467">
    <property type="entry name" value="His_kinase_dom"/>
</dbReference>
<dbReference type="PROSITE" id="PS50109">
    <property type="entry name" value="HIS_KIN"/>
    <property type="match status" value="1"/>
</dbReference>
<dbReference type="SUPFAM" id="SSF55874">
    <property type="entry name" value="ATPase domain of HSP90 chaperone/DNA topoisomerase II/histidine kinase"/>
    <property type="match status" value="1"/>
</dbReference>
<dbReference type="InterPro" id="IPR003594">
    <property type="entry name" value="HATPase_dom"/>
</dbReference>
<dbReference type="CDD" id="cd00082">
    <property type="entry name" value="HisKA"/>
    <property type="match status" value="1"/>
</dbReference>
<feature type="transmembrane region" description="Helical" evidence="9">
    <location>
        <begin position="108"/>
        <end position="130"/>
    </location>
</feature>
<keyword evidence="5" id="KW-0547">Nucleotide-binding</keyword>
<feature type="transmembrane region" description="Helical" evidence="9">
    <location>
        <begin position="204"/>
        <end position="221"/>
    </location>
</feature>
<dbReference type="SMART" id="SM00387">
    <property type="entry name" value="HATPase_c"/>
    <property type="match status" value="1"/>
</dbReference>